<dbReference type="PROSITE" id="PS50850">
    <property type="entry name" value="MFS"/>
    <property type="match status" value="1"/>
</dbReference>
<feature type="transmembrane region" description="Helical" evidence="16">
    <location>
        <begin position="365"/>
        <end position="389"/>
    </location>
</feature>
<evidence type="ECO:0000256" key="9">
    <source>
        <dbReference type="ARBA" id="ARBA00050518"/>
    </source>
</evidence>
<dbReference type="PANTHER" id="PTHR11360:SF119">
    <property type="entry name" value="MONOCARBOXYLATE TRANSPORTER 10"/>
    <property type="match status" value="1"/>
</dbReference>
<dbReference type="InterPro" id="IPR050327">
    <property type="entry name" value="Proton-linked_MCT"/>
</dbReference>
<evidence type="ECO:0000256" key="2">
    <source>
        <dbReference type="ARBA" id="ARBA00006727"/>
    </source>
</evidence>
<evidence type="ECO:0000256" key="14">
    <source>
        <dbReference type="ARBA" id="ARBA00078724"/>
    </source>
</evidence>
<feature type="region of interest" description="Disordered" evidence="15">
    <location>
        <begin position="1"/>
        <end position="39"/>
    </location>
</feature>
<protein>
    <recommendedName>
        <fullName evidence="13">Monocarboxylate transporter 10</fullName>
    </recommendedName>
    <alternativeName>
        <fullName evidence="14">Solute carrier family 16 member 10</fullName>
    </alternativeName>
</protein>
<evidence type="ECO:0000256" key="6">
    <source>
        <dbReference type="ARBA" id="ARBA00023136"/>
    </source>
</evidence>
<feature type="transmembrane region" description="Helical" evidence="16">
    <location>
        <begin position="132"/>
        <end position="152"/>
    </location>
</feature>
<dbReference type="STRING" id="64144.ENSATEP00000018391"/>
<feature type="transmembrane region" description="Helical" evidence="16">
    <location>
        <begin position="60"/>
        <end position="85"/>
    </location>
</feature>
<dbReference type="AlphaFoldDB" id="A0A3Q1JTN2"/>
<dbReference type="InterPro" id="IPR011701">
    <property type="entry name" value="MFS"/>
</dbReference>
<dbReference type="SUPFAM" id="SSF103473">
    <property type="entry name" value="MFS general substrate transporter"/>
    <property type="match status" value="1"/>
</dbReference>
<feature type="transmembrane region" description="Helical" evidence="16">
    <location>
        <begin position="188"/>
        <end position="210"/>
    </location>
</feature>
<evidence type="ECO:0000256" key="5">
    <source>
        <dbReference type="ARBA" id="ARBA00022989"/>
    </source>
</evidence>
<keyword evidence="4 16" id="KW-0812">Transmembrane</keyword>
<feature type="transmembrane region" description="Helical" evidence="16">
    <location>
        <begin position="401"/>
        <end position="419"/>
    </location>
</feature>
<dbReference type="Ensembl" id="ENSATET00000018699.3">
    <property type="protein sequence ID" value="ENSATEP00000018391.1"/>
    <property type="gene ID" value="ENSATEG00000012787.3"/>
</dbReference>
<gene>
    <name evidence="18" type="primary">SLC16A10</name>
</gene>
<dbReference type="GO" id="GO:0005302">
    <property type="term" value="F:L-tyrosine transmembrane transporter activity"/>
    <property type="evidence" value="ECO:0007669"/>
    <property type="project" value="UniProtKB-ARBA"/>
</dbReference>
<evidence type="ECO:0000256" key="4">
    <source>
        <dbReference type="ARBA" id="ARBA00022692"/>
    </source>
</evidence>
<evidence type="ECO:0000256" key="3">
    <source>
        <dbReference type="ARBA" id="ARBA00022475"/>
    </source>
</evidence>
<keyword evidence="19" id="KW-1185">Reference proteome</keyword>
<comment type="catalytic activity">
    <reaction evidence="10">
        <text>L-thyroxine(out) = L-thyroxine(in)</text>
        <dbReference type="Rhea" id="RHEA:71819"/>
        <dbReference type="ChEBI" id="CHEBI:58448"/>
    </reaction>
    <physiologicalReaction direction="left-to-right" evidence="10">
        <dbReference type="Rhea" id="RHEA:71820"/>
    </physiologicalReaction>
    <physiologicalReaction direction="right-to-left" evidence="10">
        <dbReference type="Rhea" id="RHEA:71821"/>
    </physiologicalReaction>
</comment>
<dbReference type="Gene3D" id="1.20.1250.20">
    <property type="entry name" value="MFS general substrate transporter like domains"/>
    <property type="match status" value="2"/>
</dbReference>
<dbReference type="PANTHER" id="PTHR11360">
    <property type="entry name" value="MONOCARBOXYLATE TRANSPORTER"/>
    <property type="match status" value="1"/>
</dbReference>
<feature type="transmembrane region" description="Helical" evidence="16">
    <location>
        <begin position="431"/>
        <end position="453"/>
    </location>
</feature>
<dbReference type="GeneTree" id="ENSGT00940000157966"/>
<feature type="compositionally biased region" description="Basic and acidic residues" evidence="15">
    <location>
        <begin position="461"/>
        <end position="470"/>
    </location>
</feature>
<keyword evidence="6 16" id="KW-0472">Membrane</keyword>
<feature type="transmembrane region" description="Helical" evidence="16">
    <location>
        <begin position="105"/>
        <end position="125"/>
    </location>
</feature>
<dbReference type="GO" id="GO:0015192">
    <property type="term" value="F:L-phenylalanine transmembrane transporter activity"/>
    <property type="evidence" value="ECO:0007669"/>
    <property type="project" value="UniProtKB-ARBA"/>
</dbReference>
<dbReference type="RefSeq" id="XP_026197337.1">
    <property type="nucleotide sequence ID" value="XM_026341552.1"/>
</dbReference>
<dbReference type="OrthoDB" id="6499973at2759"/>
<dbReference type="GeneID" id="113149432"/>
<reference evidence="18" key="1">
    <citation type="submission" date="2021-04" db="EMBL/GenBank/DDBJ databases">
        <authorList>
            <consortium name="Wellcome Sanger Institute Data Sharing"/>
        </authorList>
    </citation>
    <scope>NUCLEOTIDE SEQUENCE [LARGE SCALE GENOMIC DNA]</scope>
</reference>
<keyword evidence="3" id="KW-1003">Cell membrane</keyword>
<reference evidence="18" key="2">
    <citation type="submission" date="2025-08" db="UniProtKB">
        <authorList>
            <consortium name="Ensembl"/>
        </authorList>
    </citation>
    <scope>IDENTIFICATION</scope>
</reference>
<feature type="transmembrane region" description="Helical" evidence="16">
    <location>
        <begin position="222"/>
        <end position="240"/>
    </location>
</feature>
<comment type="catalytic activity">
    <reaction evidence="7">
        <text>L-tryptophan(in) = L-tryptophan(out)</text>
        <dbReference type="Rhea" id="RHEA:70947"/>
        <dbReference type="ChEBI" id="CHEBI:57912"/>
    </reaction>
    <physiologicalReaction direction="left-to-right" evidence="7">
        <dbReference type="Rhea" id="RHEA:70948"/>
    </physiologicalReaction>
    <physiologicalReaction direction="right-to-left" evidence="7">
        <dbReference type="Rhea" id="RHEA:70949"/>
    </physiologicalReaction>
</comment>
<dbReference type="InterPro" id="IPR036259">
    <property type="entry name" value="MFS_trans_sf"/>
</dbReference>
<evidence type="ECO:0000256" key="1">
    <source>
        <dbReference type="ARBA" id="ARBA00004554"/>
    </source>
</evidence>
<sequence>MTEGNNMSECDGAAEDAVPTDGPAEEKKESWDSTEAVPEKAAASGADEVEFVHPEGGWGWLVMLAAMWCNGSVFGIQNAFGILFLSLLREFGGEHDDDLRFKTAWVGSLSMGMIFFCSPIVSVFTDILGCRITAVGGAAVGLVGLLASSFVTSLGPMYFTYGIVFACGCSFAYQPSLVILGHYFNKRLGLVNGIVTAGSSIFTITLPIVLSDLLKNVGLQNTMRILCIFMFVLMLAGLTYKPLLPVKSTNTQTGSWCPPMSQVFNINIWKSLGYRIWAFGVPAALYGYFVPYVHLMNHVEERFGQDASKEVLLMCIGITSGIGRLIFGRVADYVQGVNKVYLQVASFFVIGLMSMMIPLCNIFGGLIAVCLLMGLFDGCFICIMAPIAFELVGAKDVSQAIGFLLGLMSVPMTVGPPIAGFLRDRLNSYDVAFYLAGIPPIFGGAVLCLIPWLEARRKKREKEAASKEQDASQTMLGQEKSQGDGQCKNGESVV</sequence>
<dbReference type="OMA" id="LSYRIWA"/>
<comment type="similarity">
    <text evidence="2">Belongs to the major facilitator superfamily. Monocarboxylate porter (TC 2.A.1.13) family.</text>
</comment>
<feature type="region of interest" description="Disordered" evidence="15">
    <location>
        <begin position="461"/>
        <end position="494"/>
    </location>
</feature>
<dbReference type="InterPro" id="IPR020846">
    <property type="entry name" value="MFS_dom"/>
</dbReference>
<evidence type="ECO:0000256" key="16">
    <source>
        <dbReference type="SAM" id="Phobius"/>
    </source>
</evidence>
<evidence type="ECO:0000256" key="8">
    <source>
        <dbReference type="ARBA" id="ARBA00050480"/>
    </source>
</evidence>
<feature type="transmembrane region" description="Helical" evidence="16">
    <location>
        <begin position="311"/>
        <end position="328"/>
    </location>
</feature>
<dbReference type="FunCoup" id="A0A3Q1JTN2">
    <property type="interactions" value="73"/>
</dbReference>
<keyword evidence="5 16" id="KW-1133">Transmembrane helix</keyword>
<organism evidence="18 19">
    <name type="scientific">Anabas testudineus</name>
    <name type="common">Climbing perch</name>
    <name type="synonym">Anthias testudineus</name>
    <dbReference type="NCBI Taxonomy" id="64144"/>
    <lineage>
        <taxon>Eukaryota</taxon>
        <taxon>Metazoa</taxon>
        <taxon>Chordata</taxon>
        <taxon>Craniata</taxon>
        <taxon>Vertebrata</taxon>
        <taxon>Euteleostomi</taxon>
        <taxon>Actinopterygii</taxon>
        <taxon>Neopterygii</taxon>
        <taxon>Teleostei</taxon>
        <taxon>Neoteleostei</taxon>
        <taxon>Acanthomorphata</taxon>
        <taxon>Anabantaria</taxon>
        <taxon>Anabantiformes</taxon>
        <taxon>Anabantoidei</taxon>
        <taxon>Anabantidae</taxon>
        <taxon>Anabas</taxon>
    </lineage>
</organism>
<feature type="transmembrane region" description="Helical" evidence="16">
    <location>
        <begin position="158"/>
        <end position="181"/>
    </location>
</feature>
<evidence type="ECO:0000256" key="12">
    <source>
        <dbReference type="ARBA" id="ARBA00058829"/>
    </source>
</evidence>
<comment type="catalytic activity">
    <reaction evidence="8">
        <text>3,3',5-triiodo-L-thyronine(out) = 3,3',5-triiodo-L-thyronine(in)</text>
        <dbReference type="Rhea" id="RHEA:71811"/>
        <dbReference type="ChEBI" id="CHEBI:533015"/>
    </reaction>
    <physiologicalReaction direction="left-to-right" evidence="8">
        <dbReference type="Rhea" id="RHEA:71812"/>
    </physiologicalReaction>
    <physiologicalReaction direction="right-to-left" evidence="8">
        <dbReference type="Rhea" id="RHEA:71813"/>
    </physiologicalReaction>
</comment>
<evidence type="ECO:0000313" key="18">
    <source>
        <dbReference type="Ensembl" id="ENSATEP00000018391.1"/>
    </source>
</evidence>
<evidence type="ECO:0000256" key="10">
    <source>
        <dbReference type="ARBA" id="ARBA00051690"/>
    </source>
</evidence>
<dbReference type="Pfam" id="PF07690">
    <property type="entry name" value="MFS_1"/>
    <property type="match status" value="1"/>
</dbReference>
<reference evidence="18" key="3">
    <citation type="submission" date="2025-09" db="UniProtKB">
        <authorList>
            <consortium name="Ensembl"/>
        </authorList>
    </citation>
    <scope>IDENTIFICATION</scope>
</reference>
<comment type="subcellular location">
    <subcellularLocation>
        <location evidence="1">Basolateral cell membrane</location>
        <topology evidence="1">Multi-pass membrane protein</topology>
    </subcellularLocation>
</comment>
<dbReference type="CDD" id="cd17464">
    <property type="entry name" value="MFS_MCT10"/>
    <property type="match status" value="1"/>
</dbReference>
<dbReference type="GO" id="GO:0016323">
    <property type="term" value="C:basolateral plasma membrane"/>
    <property type="evidence" value="ECO:0007669"/>
    <property type="project" value="UniProtKB-SubCell"/>
</dbReference>
<comment type="catalytic activity">
    <reaction evidence="9">
        <text>L-tyrosine(in) = L-tyrosine(out)</text>
        <dbReference type="Rhea" id="RHEA:68572"/>
        <dbReference type="ChEBI" id="CHEBI:58315"/>
    </reaction>
    <physiologicalReaction direction="left-to-right" evidence="9">
        <dbReference type="Rhea" id="RHEA:68573"/>
    </physiologicalReaction>
    <physiologicalReaction direction="right-to-left" evidence="9">
        <dbReference type="Rhea" id="RHEA:68574"/>
    </physiologicalReaction>
</comment>
<evidence type="ECO:0000259" key="17">
    <source>
        <dbReference type="PROSITE" id="PS50850"/>
    </source>
</evidence>
<feature type="domain" description="Major facilitator superfamily (MFS) profile" evidence="17">
    <location>
        <begin position="266"/>
        <end position="494"/>
    </location>
</feature>
<comment type="catalytic activity">
    <reaction evidence="11">
        <text>L-phenylalanine(in) = L-phenylalanine(out)</text>
        <dbReference type="Rhea" id="RHEA:27950"/>
        <dbReference type="ChEBI" id="CHEBI:58095"/>
    </reaction>
    <physiologicalReaction direction="left-to-right" evidence="11">
        <dbReference type="Rhea" id="RHEA:27951"/>
    </physiologicalReaction>
    <physiologicalReaction direction="right-to-left" evidence="11">
        <dbReference type="Rhea" id="RHEA:27952"/>
    </physiologicalReaction>
</comment>
<evidence type="ECO:0000313" key="19">
    <source>
        <dbReference type="Proteomes" id="UP000265040"/>
    </source>
</evidence>
<feature type="transmembrane region" description="Helical" evidence="16">
    <location>
        <begin position="272"/>
        <end position="291"/>
    </location>
</feature>
<feature type="compositionally biased region" description="Polar residues" evidence="15">
    <location>
        <begin position="471"/>
        <end position="484"/>
    </location>
</feature>
<evidence type="ECO:0000256" key="11">
    <source>
        <dbReference type="ARBA" id="ARBA00052346"/>
    </source>
</evidence>
<dbReference type="InParanoid" id="A0A3Q1JTN2"/>
<proteinExistence type="inferred from homology"/>
<name>A0A3Q1JTN2_ANATE</name>
<comment type="function">
    <text evidence="12">Sodium- and proton-independent thyroid hormones and aromatic acids transporter. Mediates both uptake and efflux of 3,5,3'-triiodothyronine (T3) and 3,5,3',5'-tetraiodothyronine (T4) with high affinity, suggesting a role in the homeostasis of thyroid hormone levels. Responsible for low affinity bidirectional transport of the aromatic amino acids, such as phenylalanine, tyrosine, tryptophan and L-3,4-dihydroxyphenylalanine (L-dopa). Plays an important role in homeostasis of aromatic amino acids.</text>
</comment>
<feature type="transmembrane region" description="Helical" evidence="16">
    <location>
        <begin position="340"/>
        <end position="359"/>
    </location>
</feature>
<accession>A0A3Q1JTN2</accession>
<dbReference type="GO" id="GO:0015196">
    <property type="term" value="F:L-tryptophan transmembrane transporter activity"/>
    <property type="evidence" value="ECO:0007669"/>
    <property type="project" value="UniProtKB-ARBA"/>
</dbReference>
<dbReference type="FunFam" id="1.20.1250.20:FF:001016">
    <property type="entry name" value="Solute carrier family 16 member 2"/>
    <property type="match status" value="1"/>
</dbReference>
<evidence type="ECO:0000256" key="7">
    <source>
        <dbReference type="ARBA" id="ARBA00050278"/>
    </source>
</evidence>
<dbReference type="Proteomes" id="UP000265040">
    <property type="component" value="Chromosome 24"/>
</dbReference>
<evidence type="ECO:0000256" key="15">
    <source>
        <dbReference type="SAM" id="MobiDB-lite"/>
    </source>
</evidence>
<evidence type="ECO:0000256" key="13">
    <source>
        <dbReference type="ARBA" id="ARBA00073865"/>
    </source>
</evidence>